<evidence type="ECO:0000259" key="8">
    <source>
        <dbReference type="Pfam" id="PF16874"/>
    </source>
</evidence>
<dbReference type="CDD" id="cd14791">
    <property type="entry name" value="GH36"/>
    <property type="match status" value="1"/>
</dbReference>
<dbReference type="Pfam" id="PF02065">
    <property type="entry name" value="Melibiase"/>
    <property type="match status" value="1"/>
</dbReference>
<feature type="binding site" evidence="7">
    <location>
        <position position="499"/>
    </location>
    <ligand>
        <name>substrate</name>
    </ligand>
</feature>
<evidence type="ECO:0000313" key="10">
    <source>
        <dbReference type="EMBL" id="MDQ0288066.1"/>
    </source>
</evidence>
<feature type="binding site" evidence="7">
    <location>
        <begin position="456"/>
        <end position="460"/>
    </location>
    <ligand>
        <name>substrate</name>
    </ligand>
</feature>
<feature type="binding site" evidence="7">
    <location>
        <position position="521"/>
    </location>
    <ligand>
        <name>substrate</name>
    </ligand>
</feature>
<dbReference type="RefSeq" id="WP_307259224.1">
    <property type="nucleotide sequence ID" value="NZ_JAUSVL010000001.1"/>
</dbReference>
<dbReference type="PANTHER" id="PTHR43053:SF3">
    <property type="entry name" value="ALPHA-GALACTOSIDASE C-RELATED"/>
    <property type="match status" value="1"/>
</dbReference>
<dbReference type="GO" id="GO:0016052">
    <property type="term" value="P:carbohydrate catabolic process"/>
    <property type="evidence" value="ECO:0007669"/>
    <property type="project" value="InterPro"/>
</dbReference>
<organism evidence="10 11">
    <name type="scientific">Oligosphaera ethanolica</name>
    <dbReference type="NCBI Taxonomy" id="760260"/>
    <lineage>
        <taxon>Bacteria</taxon>
        <taxon>Pseudomonadati</taxon>
        <taxon>Lentisphaerota</taxon>
        <taxon>Oligosphaeria</taxon>
        <taxon>Oligosphaerales</taxon>
        <taxon>Oligosphaeraceae</taxon>
        <taxon>Oligosphaera</taxon>
    </lineage>
</organism>
<dbReference type="Gene3D" id="3.20.20.70">
    <property type="entry name" value="Aldolase class I"/>
    <property type="match status" value="1"/>
</dbReference>
<comment type="caution">
    <text evidence="10">The sequence shown here is derived from an EMBL/GenBank/DDBJ whole genome shotgun (WGS) entry which is preliminary data.</text>
</comment>
<proteinExistence type="inferred from homology"/>
<feature type="active site" description="Nucleophile" evidence="6">
    <location>
        <position position="458"/>
    </location>
</feature>
<name>A0AAE3VDA3_9BACT</name>
<evidence type="ECO:0000256" key="1">
    <source>
        <dbReference type="ARBA" id="ARBA00001255"/>
    </source>
</evidence>
<reference evidence="10" key="1">
    <citation type="submission" date="2023-07" db="EMBL/GenBank/DDBJ databases">
        <title>Genomic Encyclopedia of Type Strains, Phase IV (KMG-IV): sequencing the most valuable type-strain genomes for metagenomic binning, comparative biology and taxonomic classification.</title>
        <authorList>
            <person name="Goeker M."/>
        </authorList>
    </citation>
    <scope>NUCLEOTIDE SEQUENCE</scope>
    <source>
        <strain evidence="10">DSM 24202</strain>
    </source>
</reference>
<dbReference type="SUPFAM" id="SSF51445">
    <property type="entry name" value="(Trans)glycosidases"/>
    <property type="match status" value="1"/>
</dbReference>
<keyword evidence="11" id="KW-1185">Reference proteome</keyword>
<evidence type="ECO:0000256" key="3">
    <source>
        <dbReference type="ARBA" id="ARBA00022801"/>
    </source>
</evidence>
<dbReference type="PRINTS" id="PR00743">
    <property type="entry name" value="GLHYDRLASE36"/>
</dbReference>
<dbReference type="PANTHER" id="PTHR43053">
    <property type="entry name" value="GLYCOSIDASE FAMILY 31"/>
    <property type="match status" value="1"/>
</dbReference>
<keyword evidence="4 5" id="KW-0326">Glycosidase</keyword>
<comment type="catalytic activity">
    <reaction evidence="1 5">
        <text>Hydrolysis of terminal, non-reducing alpha-D-galactose residues in alpha-D-galactosides, including galactose oligosaccharides, galactomannans and galactolipids.</text>
        <dbReference type="EC" id="3.2.1.22"/>
    </reaction>
</comment>
<dbReference type="Gene3D" id="2.70.98.60">
    <property type="entry name" value="alpha-galactosidase from lactobacil brevis"/>
    <property type="match status" value="1"/>
</dbReference>
<dbReference type="InterPro" id="IPR031704">
    <property type="entry name" value="Glyco_hydro_36_N"/>
</dbReference>
<dbReference type="EC" id="3.2.1.22" evidence="2 5"/>
<dbReference type="InterPro" id="IPR050985">
    <property type="entry name" value="Alpha-glycosidase_related"/>
</dbReference>
<dbReference type="InterPro" id="IPR002252">
    <property type="entry name" value="Glyco_hydro_36"/>
</dbReference>
<dbReference type="InterPro" id="IPR017853">
    <property type="entry name" value="GH"/>
</dbReference>
<feature type="domain" description="Glycosyl hydrolase family 36 N-terminal" evidence="9">
    <location>
        <begin position="30"/>
        <end position="264"/>
    </location>
</feature>
<comment type="similarity">
    <text evidence="5">Belongs to the glycosyl hydrolase.</text>
</comment>
<keyword evidence="3 5" id="KW-0378">Hydrolase</keyword>
<feature type="active site" description="Proton donor" evidence="6">
    <location>
        <position position="521"/>
    </location>
</feature>
<dbReference type="Proteomes" id="UP001238163">
    <property type="component" value="Unassembled WGS sequence"/>
</dbReference>
<dbReference type="GO" id="GO:0004557">
    <property type="term" value="F:alpha-galactosidase activity"/>
    <property type="evidence" value="ECO:0007669"/>
    <property type="project" value="UniProtKB-UniRule"/>
</dbReference>
<protein>
    <recommendedName>
        <fullName evidence="2 5">Alpha-galactosidase</fullName>
        <ecNumber evidence="2 5">3.2.1.22</ecNumber>
    </recommendedName>
</protein>
<evidence type="ECO:0000313" key="11">
    <source>
        <dbReference type="Proteomes" id="UP001238163"/>
    </source>
</evidence>
<evidence type="ECO:0000259" key="9">
    <source>
        <dbReference type="Pfam" id="PF16875"/>
    </source>
</evidence>
<evidence type="ECO:0000256" key="6">
    <source>
        <dbReference type="PIRSR" id="PIRSR005536-1"/>
    </source>
</evidence>
<feature type="domain" description="Glycosyl hydrolase family 36 C-terminal" evidence="8">
    <location>
        <begin position="618"/>
        <end position="689"/>
    </location>
</feature>
<dbReference type="EMBL" id="JAUSVL010000001">
    <property type="protein sequence ID" value="MDQ0288066.1"/>
    <property type="molecule type" value="Genomic_DNA"/>
</dbReference>
<dbReference type="InterPro" id="IPR038417">
    <property type="entry name" value="Alpga-gal_N_sf"/>
</dbReference>
<evidence type="ECO:0000256" key="2">
    <source>
        <dbReference type="ARBA" id="ARBA00012755"/>
    </source>
</evidence>
<dbReference type="Pfam" id="PF16874">
    <property type="entry name" value="Glyco_hydro_36C"/>
    <property type="match status" value="1"/>
</dbReference>
<feature type="binding site" evidence="7">
    <location>
        <position position="177"/>
    </location>
    <ligand>
        <name>substrate</name>
    </ligand>
</feature>
<dbReference type="InterPro" id="IPR013780">
    <property type="entry name" value="Glyco_hydro_b"/>
</dbReference>
<feature type="binding site" evidence="7">
    <location>
        <position position="423"/>
    </location>
    <ligand>
        <name>substrate</name>
    </ligand>
</feature>
<dbReference type="PIRSF" id="PIRSF005536">
    <property type="entry name" value="Agal"/>
    <property type="match status" value="1"/>
</dbReference>
<dbReference type="InterPro" id="IPR013785">
    <property type="entry name" value="Aldolase_TIM"/>
</dbReference>
<dbReference type="InterPro" id="IPR031705">
    <property type="entry name" value="Glyco_hydro_36_C"/>
</dbReference>
<gene>
    <name evidence="10" type="ORF">J3R75_000173</name>
</gene>
<dbReference type="Pfam" id="PF16875">
    <property type="entry name" value="Glyco_hydro_36N"/>
    <property type="match status" value="1"/>
</dbReference>
<evidence type="ECO:0000256" key="5">
    <source>
        <dbReference type="PIRNR" id="PIRNR005536"/>
    </source>
</evidence>
<accession>A0AAE3VDA3</accession>
<sequence length="696" mass="78601">MNSITYDSVRKLFLLQTARMSYAFTISSNGKLVHVYWGAKVPDSGCFDGMLAGLQADTAVGGVNAGSRPYEYRTQDPFVYGDIALLPIFADGVRNARLVYDHHDISEHALVVSLRDEHYALAVDLHYDLFGDLDLISRHAVIRNNGDTAVTLDVIRSATVNLPPRQDYRITHFAGNWGAELGRNQCMLTQAQFLLENHRGTCAAHQQQPFIALDPRGESTQNCGEVFFAALCWSGNFKLCVEKSYYGDVSISAGVNDFDCQVDLPAAGTFTTPALAIGFSDTGFDRISEILYDWQFDWISPRPKAHDVRPIIYNSWYPYEFDVREDNILGLIDKAAHIGAELFVIDDGWMPKRVNEKAGLGDWVVDPQRFPRGFTPITEACHQRGLLFGLWVEPEMVNPDSDLYRAHPDWVIADPTRPRSEQRRQLVLDLSRDDIRDWAIDWLDKLIDDYQLDYLKWDMNRYLSENGPKRDLSIRFIQNLYAIWAHLNERHPKVLFENCASGGGRADFGMVPYADRINRSDNARPSDVMILHEGFTTLFVPKTAGGAGNISSDASTPLPFRIHLGMTGSMSVGINLLKATDETIEQLRQATAAFKLVRADLQNAYVYHLASATEKPYAVWQYLRRDRKTFGLFAFAHGMRHWDRNLPRFRMRGLIADAIYCAPDGSRHSGAELMNVGIAITLKGDYDSSFTFYKEG</sequence>
<evidence type="ECO:0000256" key="4">
    <source>
        <dbReference type="ARBA" id="ARBA00023295"/>
    </source>
</evidence>
<feature type="binding site" evidence="7">
    <location>
        <begin position="346"/>
        <end position="347"/>
    </location>
    <ligand>
        <name>substrate</name>
    </ligand>
</feature>
<dbReference type="Gene3D" id="2.60.40.1180">
    <property type="entry name" value="Golgi alpha-mannosidase II"/>
    <property type="match status" value="1"/>
</dbReference>
<dbReference type="AlphaFoldDB" id="A0AAE3VDA3"/>
<evidence type="ECO:0000256" key="7">
    <source>
        <dbReference type="PIRSR" id="PIRSR005536-2"/>
    </source>
</evidence>